<accession>L8JPY4</accession>
<dbReference type="EMBL" id="AMZN01000048">
    <property type="protein sequence ID" value="ELR70900.1"/>
    <property type="molecule type" value="Genomic_DNA"/>
</dbReference>
<dbReference type="STRING" id="1237149.C900_03335"/>
<protein>
    <submittedName>
        <fullName evidence="1">Uncharacterized protein</fullName>
    </submittedName>
</protein>
<dbReference type="AlphaFoldDB" id="L8JPY4"/>
<name>L8JPY4_9BACT</name>
<evidence type="ECO:0000313" key="2">
    <source>
        <dbReference type="Proteomes" id="UP000011135"/>
    </source>
</evidence>
<sequence>MRFFNFENCKGLLSTTETKKIALHSKQTICFRAIINF</sequence>
<proteinExistence type="predicted"/>
<gene>
    <name evidence="1" type="ORF">C900_03335</name>
</gene>
<organism evidence="1 2">
    <name type="scientific">Fulvivirga imtechensis AK7</name>
    <dbReference type="NCBI Taxonomy" id="1237149"/>
    <lineage>
        <taxon>Bacteria</taxon>
        <taxon>Pseudomonadati</taxon>
        <taxon>Bacteroidota</taxon>
        <taxon>Cytophagia</taxon>
        <taxon>Cytophagales</taxon>
        <taxon>Fulvivirgaceae</taxon>
        <taxon>Fulvivirga</taxon>
    </lineage>
</organism>
<reference evidence="1 2" key="1">
    <citation type="submission" date="2012-12" db="EMBL/GenBank/DDBJ databases">
        <title>Genome assembly of Fulvivirga imtechensis AK7.</title>
        <authorList>
            <person name="Nupur N."/>
            <person name="Khatri I."/>
            <person name="Kumar R."/>
            <person name="Subramanian S."/>
            <person name="Pinnaka A."/>
        </authorList>
    </citation>
    <scope>NUCLEOTIDE SEQUENCE [LARGE SCALE GENOMIC DNA]</scope>
    <source>
        <strain evidence="1 2">AK7</strain>
    </source>
</reference>
<comment type="caution">
    <text evidence="1">The sequence shown here is derived from an EMBL/GenBank/DDBJ whole genome shotgun (WGS) entry which is preliminary data.</text>
</comment>
<dbReference type="Proteomes" id="UP000011135">
    <property type="component" value="Unassembled WGS sequence"/>
</dbReference>
<keyword evidence="2" id="KW-1185">Reference proteome</keyword>
<evidence type="ECO:0000313" key="1">
    <source>
        <dbReference type="EMBL" id="ELR70900.1"/>
    </source>
</evidence>